<dbReference type="RefSeq" id="WP_111919470.1">
    <property type="nucleotide sequence ID" value="NZ_CP030280.1"/>
</dbReference>
<dbReference type="Proteomes" id="UP000250003">
    <property type="component" value="Chromosome"/>
</dbReference>
<dbReference type="KEGG" id="blau:DQQ01_07205"/>
<name>A0A2Z4UAC0_9FIRM</name>
<proteinExistence type="predicted"/>
<dbReference type="AlphaFoldDB" id="A0A2Z4UAC0"/>
<organism evidence="1 2">
    <name type="scientific">Blautia argi</name>
    <dbReference type="NCBI Taxonomy" id="1912897"/>
    <lineage>
        <taxon>Bacteria</taxon>
        <taxon>Bacillati</taxon>
        <taxon>Bacillota</taxon>
        <taxon>Clostridia</taxon>
        <taxon>Lachnospirales</taxon>
        <taxon>Lachnospiraceae</taxon>
        <taxon>Blautia</taxon>
    </lineage>
</organism>
<dbReference type="OrthoDB" id="1994517at2"/>
<evidence type="ECO:0000313" key="1">
    <source>
        <dbReference type="EMBL" id="AWY97958.1"/>
    </source>
</evidence>
<reference evidence="2" key="1">
    <citation type="submission" date="2018-06" db="EMBL/GenBank/DDBJ databases">
        <title>Description of Blautia argi sp. nov., a new anaerobic isolated from dog feces.</title>
        <authorList>
            <person name="Chang Y.-H."/>
            <person name="Paek J."/>
            <person name="Shin Y."/>
        </authorList>
    </citation>
    <scope>NUCLEOTIDE SEQUENCE [LARGE SCALE GENOMIC DNA]</scope>
    <source>
        <strain evidence="2">KCTC 15426</strain>
    </source>
</reference>
<evidence type="ECO:0000313" key="2">
    <source>
        <dbReference type="Proteomes" id="UP000250003"/>
    </source>
</evidence>
<accession>A0A2Z4UAC0</accession>
<sequence length="117" mass="13553">MDTIYKYLQKNQLLEAAKWGNTELDFSLSDYSHKHEKQPGMFTEKLMTDSYLPIRKRAIFDVVMDSIRMNGCCVPGQRKLYVTVNGEFRICERVGNIPTIGNIENGIDIDKVKKNIY</sequence>
<keyword evidence="2" id="KW-1185">Reference proteome</keyword>
<gene>
    <name evidence="1" type="ORF">DQQ01_07205</name>
</gene>
<dbReference type="EMBL" id="CP030280">
    <property type="protein sequence ID" value="AWY97958.1"/>
    <property type="molecule type" value="Genomic_DNA"/>
</dbReference>
<protein>
    <submittedName>
        <fullName evidence="1">Uncharacterized protein</fullName>
    </submittedName>
</protein>